<evidence type="ECO:0000313" key="1">
    <source>
        <dbReference type="EMBL" id="KAF2869281.1"/>
    </source>
</evidence>
<accession>A0A7C8M6Q4</accession>
<dbReference type="EMBL" id="JAADJZ010000016">
    <property type="protein sequence ID" value="KAF2869281.1"/>
    <property type="molecule type" value="Genomic_DNA"/>
</dbReference>
<dbReference type="Proteomes" id="UP000481861">
    <property type="component" value="Unassembled WGS sequence"/>
</dbReference>
<evidence type="ECO:0000313" key="2">
    <source>
        <dbReference type="Proteomes" id="UP000481861"/>
    </source>
</evidence>
<name>A0A7C8M6Q4_9PLEO</name>
<reference evidence="1 2" key="1">
    <citation type="submission" date="2020-01" db="EMBL/GenBank/DDBJ databases">
        <authorList>
            <consortium name="DOE Joint Genome Institute"/>
            <person name="Haridas S."/>
            <person name="Albert R."/>
            <person name="Binder M."/>
            <person name="Bloem J."/>
            <person name="Labutti K."/>
            <person name="Salamov A."/>
            <person name="Andreopoulos B."/>
            <person name="Baker S.E."/>
            <person name="Barry K."/>
            <person name="Bills G."/>
            <person name="Bluhm B.H."/>
            <person name="Cannon C."/>
            <person name="Castanera R."/>
            <person name="Culley D.E."/>
            <person name="Daum C."/>
            <person name="Ezra D."/>
            <person name="Gonzalez J.B."/>
            <person name="Henrissat B."/>
            <person name="Kuo A."/>
            <person name="Liang C."/>
            <person name="Lipzen A."/>
            <person name="Lutzoni F."/>
            <person name="Magnuson J."/>
            <person name="Mondo S."/>
            <person name="Nolan M."/>
            <person name="Ohm R."/>
            <person name="Pangilinan J."/>
            <person name="Park H.-J.H."/>
            <person name="Ramirez L."/>
            <person name="Alfaro M."/>
            <person name="Sun H."/>
            <person name="Tritt A."/>
            <person name="Yoshinaga Y."/>
            <person name="Zwiers L.-H.L."/>
            <person name="Turgeon B.G."/>
            <person name="Goodwin S.B."/>
            <person name="Spatafora J.W."/>
            <person name="Crous P.W."/>
            <person name="Grigoriev I.V."/>
        </authorList>
    </citation>
    <scope>NUCLEOTIDE SEQUENCE [LARGE SCALE GENOMIC DNA]</scope>
    <source>
        <strain evidence="1 2">CBS 611.86</strain>
    </source>
</reference>
<gene>
    <name evidence="1" type="ORF">BDV95DRAFT_596313</name>
</gene>
<sequence length="199" mass="21809">METALLVPLGSNSFGALVVVTGKCEGMMTCKWTYVMNSPKERFAPRVFRPSNAGGGSMVSSVLFRLTSDFWMTPAVLSFAGQSAGLDVHHGSFGREILLKEMQAKLRIYYGPQRDVGVTQHARTVYSLPPPETLGEAVPRRQHHSLNLRPPHRCNRQNADRGAEIVMLTAPLWILAPFEVLAATAAYAAVLEVFLQLAA</sequence>
<organism evidence="1 2">
    <name type="scientific">Massariosphaeria phaeospora</name>
    <dbReference type="NCBI Taxonomy" id="100035"/>
    <lineage>
        <taxon>Eukaryota</taxon>
        <taxon>Fungi</taxon>
        <taxon>Dikarya</taxon>
        <taxon>Ascomycota</taxon>
        <taxon>Pezizomycotina</taxon>
        <taxon>Dothideomycetes</taxon>
        <taxon>Pleosporomycetidae</taxon>
        <taxon>Pleosporales</taxon>
        <taxon>Pleosporales incertae sedis</taxon>
        <taxon>Massariosphaeria</taxon>
    </lineage>
</organism>
<protein>
    <submittedName>
        <fullName evidence="1">Uncharacterized protein</fullName>
    </submittedName>
</protein>
<keyword evidence="2" id="KW-1185">Reference proteome</keyword>
<comment type="caution">
    <text evidence="1">The sequence shown here is derived from an EMBL/GenBank/DDBJ whole genome shotgun (WGS) entry which is preliminary data.</text>
</comment>
<dbReference type="AlphaFoldDB" id="A0A7C8M6Q4"/>
<proteinExistence type="predicted"/>